<evidence type="ECO:0000259" key="2">
    <source>
        <dbReference type="Pfam" id="PF00149"/>
    </source>
</evidence>
<accession>F0SF10</accession>
<dbReference type="InterPro" id="IPR008963">
    <property type="entry name" value="Purple_acid_Pase-like_N"/>
</dbReference>
<sequence>MKKAIIFLWILFSLSVQVYGSLALDEIGAKEEKNPQSLLTRGPYLQAASSNSIVIRWRTNVLERGVVRYGTSAENLEFSVENDSISLEHIVALHELKPDTRYYYSIGGLTHTLQGDTANYFYTLPLKGSKGIYRIGFFGDAGNRSQNQKDIRDQFVKYLGNEYMNAWILLGDNAYESGTDAEYQSNFFEIFQQEFLKKYPMYPTTGNHDYLDVGKYRGKNQRTREVAYFKNFTMPINGEAGGVPSYNPSYFSFDIGNIHFISLDSYYIDENGLKLSDTLSTQVQWMKKDLEYAHKKQDWIVVFWHHPPYSMGGHSSDKEITMVKLRENLLPIVERYGVDLILGGHSHSYERSKLMKGHYGFEASFSEKYNLDNSSGAFNTDNRYSPYIKENSNQGTVYVVTGSAGKLDSNTQPSWPHDAMPYSNAEIGGAVMVEVNNNRLDLKWICADGIIRDQFTMLKNIDKKKSLKLSEGKQASLRASYNGKYVWNESVKDTGKTIKVPTVSGKTYYMVKDENNRVREVFEVEGIK</sequence>
<dbReference type="AlphaFoldDB" id="F0SF10"/>
<reference evidence="5" key="2">
    <citation type="submission" date="2011-02" db="EMBL/GenBank/DDBJ databases">
        <title>The complete genome of Pedobacter saltans DSM 12145.</title>
        <authorList>
            <consortium name="US DOE Joint Genome Institute (JGI-PGF)"/>
            <person name="Lucas S."/>
            <person name="Copeland A."/>
            <person name="Lapidus A."/>
            <person name="Bruce D."/>
            <person name="Goodwin L."/>
            <person name="Pitluck S."/>
            <person name="Kyrpides N."/>
            <person name="Mavromatis K."/>
            <person name="Pagani I."/>
            <person name="Ivanova N."/>
            <person name="Ovchinnikova G."/>
            <person name="Lu M."/>
            <person name="Detter J.C."/>
            <person name="Han C."/>
            <person name="Land M."/>
            <person name="Hauser L."/>
            <person name="Markowitz V."/>
            <person name="Cheng J.-F."/>
            <person name="Hugenholtz P."/>
            <person name="Woyke T."/>
            <person name="Wu D."/>
            <person name="Tindall B."/>
            <person name="Pomrenke H.G."/>
            <person name="Brambilla E."/>
            <person name="Klenk H.-P."/>
            <person name="Eisen J.A."/>
        </authorList>
    </citation>
    <scope>NUCLEOTIDE SEQUENCE [LARGE SCALE GENOMIC DNA]</scope>
    <source>
        <strain evidence="5">ATCC 51119 / DSM 12145 / JCM 21818 / LMG 10337 / NBRC 100064 / NCIMB 13643</strain>
    </source>
</reference>
<keyword evidence="5" id="KW-1185">Reference proteome</keyword>
<dbReference type="Pfam" id="PF00149">
    <property type="entry name" value="Metallophos"/>
    <property type="match status" value="1"/>
</dbReference>
<dbReference type="InterPro" id="IPR029052">
    <property type="entry name" value="Metallo-depent_PP-like"/>
</dbReference>
<keyword evidence="1" id="KW-0732">Signal</keyword>
<evidence type="ECO:0000313" key="5">
    <source>
        <dbReference type="Proteomes" id="UP000000310"/>
    </source>
</evidence>
<dbReference type="HOGENOM" id="CLU_013387_2_3_10"/>
<dbReference type="STRING" id="762903.Pedsa_3548"/>
<dbReference type="PANTHER" id="PTHR45867">
    <property type="entry name" value="PURPLE ACID PHOSPHATASE"/>
    <property type="match status" value="1"/>
</dbReference>
<name>F0SF10_PSESL</name>
<evidence type="ECO:0000313" key="4">
    <source>
        <dbReference type="EMBL" id="ADY54078.1"/>
    </source>
</evidence>
<dbReference type="SUPFAM" id="SSF56300">
    <property type="entry name" value="Metallo-dependent phosphatases"/>
    <property type="match status" value="1"/>
</dbReference>
<organism evidence="4 5">
    <name type="scientific">Pseudopedobacter saltans (strain ATCC 51119 / DSM 12145 / JCM 21818 / CCUG 39354 / LMG 10337 / NBRC 100064 / NCIMB 13643)</name>
    <name type="common">Pedobacter saltans</name>
    <dbReference type="NCBI Taxonomy" id="762903"/>
    <lineage>
        <taxon>Bacteria</taxon>
        <taxon>Pseudomonadati</taxon>
        <taxon>Bacteroidota</taxon>
        <taxon>Sphingobacteriia</taxon>
        <taxon>Sphingobacteriales</taxon>
        <taxon>Sphingobacteriaceae</taxon>
        <taxon>Pseudopedobacter</taxon>
    </lineage>
</organism>
<dbReference type="OrthoDB" id="596345at2"/>
<feature type="domain" description="Calcineurin-like phosphoesterase" evidence="2">
    <location>
        <begin position="134"/>
        <end position="349"/>
    </location>
</feature>
<evidence type="ECO:0000256" key="1">
    <source>
        <dbReference type="ARBA" id="ARBA00022729"/>
    </source>
</evidence>
<evidence type="ECO:0000259" key="3">
    <source>
        <dbReference type="Pfam" id="PF16656"/>
    </source>
</evidence>
<dbReference type="RefSeq" id="WP_013634561.1">
    <property type="nucleotide sequence ID" value="NC_015177.1"/>
</dbReference>
<proteinExistence type="predicted"/>
<feature type="domain" description="Purple acid phosphatase N-terminal" evidence="3">
    <location>
        <begin position="46"/>
        <end position="109"/>
    </location>
</feature>
<dbReference type="eggNOG" id="COG1409">
    <property type="taxonomic scope" value="Bacteria"/>
</dbReference>
<dbReference type="GO" id="GO:0046872">
    <property type="term" value="F:metal ion binding"/>
    <property type="evidence" value="ECO:0007669"/>
    <property type="project" value="InterPro"/>
</dbReference>
<dbReference type="KEGG" id="psn:Pedsa_3548"/>
<reference evidence="4 5" key="1">
    <citation type="journal article" date="2011" name="Stand. Genomic Sci.">
        <title>Complete genome sequence of the gliding, heparinolytic Pedobacter saltans type strain (113).</title>
        <authorList>
            <person name="Liolios K."/>
            <person name="Sikorski J."/>
            <person name="Lu M."/>
            <person name="Nolan M."/>
            <person name="Lapidus A."/>
            <person name="Lucas S."/>
            <person name="Hammon N."/>
            <person name="Deshpande S."/>
            <person name="Cheng J.F."/>
            <person name="Tapia R."/>
            <person name="Han C."/>
            <person name="Goodwin L."/>
            <person name="Pitluck S."/>
            <person name="Huntemann M."/>
            <person name="Ivanova N."/>
            <person name="Pagani I."/>
            <person name="Mavromatis K."/>
            <person name="Ovchinikova G."/>
            <person name="Pati A."/>
            <person name="Chen A."/>
            <person name="Palaniappan K."/>
            <person name="Land M."/>
            <person name="Hauser L."/>
            <person name="Brambilla E.M."/>
            <person name="Kotsyurbenko O."/>
            <person name="Rohde M."/>
            <person name="Tindall B.J."/>
            <person name="Abt B."/>
            <person name="Goker M."/>
            <person name="Detter J.C."/>
            <person name="Woyke T."/>
            <person name="Bristow J."/>
            <person name="Eisen J.A."/>
            <person name="Markowitz V."/>
            <person name="Hugenholtz P."/>
            <person name="Klenk H.P."/>
            <person name="Kyrpides N.C."/>
        </authorList>
    </citation>
    <scope>NUCLEOTIDE SEQUENCE [LARGE SCALE GENOMIC DNA]</scope>
    <source>
        <strain evidence="5">ATCC 51119 / DSM 12145 / JCM 21818 / LMG 10337 / NBRC 100064 / NCIMB 13643</strain>
    </source>
</reference>
<dbReference type="Gene3D" id="2.60.40.380">
    <property type="entry name" value="Purple acid phosphatase-like, N-terminal"/>
    <property type="match status" value="1"/>
</dbReference>
<dbReference type="GO" id="GO:0003993">
    <property type="term" value="F:acid phosphatase activity"/>
    <property type="evidence" value="ECO:0007669"/>
    <property type="project" value="InterPro"/>
</dbReference>
<dbReference type="PANTHER" id="PTHR45867:SF3">
    <property type="entry name" value="ACID PHOSPHATASE TYPE 7"/>
    <property type="match status" value="1"/>
</dbReference>
<dbReference type="Pfam" id="PF16656">
    <property type="entry name" value="Pur_ac_phosph_N"/>
    <property type="match status" value="1"/>
</dbReference>
<dbReference type="Proteomes" id="UP000000310">
    <property type="component" value="Chromosome"/>
</dbReference>
<dbReference type="InterPro" id="IPR015914">
    <property type="entry name" value="PAPs_N"/>
</dbReference>
<dbReference type="Gene3D" id="3.60.21.10">
    <property type="match status" value="1"/>
</dbReference>
<gene>
    <name evidence="4" type="ordered locus">Pedsa_3548</name>
</gene>
<dbReference type="InterPro" id="IPR004843">
    <property type="entry name" value="Calcineurin-like_PHP"/>
</dbReference>
<dbReference type="EMBL" id="CP002545">
    <property type="protein sequence ID" value="ADY54078.1"/>
    <property type="molecule type" value="Genomic_DNA"/>
</dbReference>
<dbReference type="SUPFAM" id="SSF49363">
    <property type="entry name" value="Purple acid phosphatase, N-terminal domain"/>
    <property type="match status" value="1"/>
</dbReference>
<protein>
    <submittedName>
        <fullName evidence="4">Metallophosphoesterase</fullName>
    </submittedName>
</protein>